<feature type="transmembrane region" description="Helical" evidence="2">
    <location>
        <begin position="105"/>
        <end position="132"/>
    </location>
</feature>
<dbReference type="Pfam" id="PF00805">
    <property type="entry name" value="Pentapeptide"/>
    <property type="match status" value="4"/>
</dbReference>
<name>A0A7S4BQ25_CHRCT</name>
<protein>
    <recommendedName>
        <fullName evidence="4">Pentapeptide repeat-containing protein</fullName>
    </recommendedName>
</protein>
<gene>
    <name evidence="3" type="ORF">PCAR00345_LOCUS25705</name>
</gene>
<evidence type="ECO:0000256" key="2">
    <source>
        <dbReference type="SAM" id="Phobius"/>
    </source>
</evidence>
<dbReference type="PANTHER" id="PTHR14136:SF17">
    <property type="entry name" value="BTB_POZ DOMAIN-CONTAINING PROTEIN KCTD9"/>
    <property type="match status" value="1"/>
</dbReference>
<proteinExistence type="predicted"/>
<sequence>MHARMHPGRQQHQNACRQQHQTTLSDLQTSASVLTESGAQSFHPNVGEADVLLPMDIPNVTGMHHEQQQQQPSGQLQEVWQFIKQTRCFSHAQGRAFRKCVAAPVFVGGVFSAVTGLFCQVWCALLTLFHAISSRAVHWRRQRREGTMASLNLKKRSQASQESSASLRAASRQPLRLLLAWALIHSEAVQGKVQLWPLAGDKMGYCLTSGGNHGSYDEYFGRDEEQCQVLCELIWSCVAYEFSIINRRTRCETHFDLIEYNLPHGGVWCRIRPGKDIMYKSFWPRQPESHIPAPPLPNAPPPNSPPPSSPPPLLPPPRPPPPPPPSPPPRPPHSPPRPPPSPPRPNTPPPSYNPSAPPHPPPPPSKPPQLPSPNTPPVFLNNPCATAIRPGGTLRNCKHLSGADLSGANLNGADMRGVDLRGTIFDRANLAEVLFTDADLSTASFRGAILDYADLSGGTLHLADFSHARMHCVLLENVRQGMHANFDGAQMHGSVMIDSDFSHSTFRGTSLKWISMEHTRFERAKFDSSTIFLGAYMIHCRFPNVMAEGANFDGAYIDHGSFTFSDLDRATFRKGVYLELSLEGSSARFVQFDGSDLSRADFTGTALQQTSFVETKLSHAAFNWANVNGADFKDAYDMGTVSGFIARDAFNVPEMFEPRLTKPKIGRAQFQSPYYFGVSIC</sequence>
<evidence type="ECO:0008006" key="4">
    <source>
        <dbReference type="Google" id="ProtNLM"/>
    </source>
</evidence>
<dbReference type="PANTHER" id="PTHR14136">
    <property type="entry name" value="BTB_POZ DOMAIN-CONTAINING PROTEIN KCTD9"/>
    <property type="match status" value="1"/>
</dbReference>
<reference evidence="3" key="1">
    <citation type="submission" date="2021-01" db="EMBL/GenBank/DDBJ databases">
        <authorList>
            <person name="Corre E."/>
            <person name="Pelletier E."/>
            <person name="Niang G."/>
            <person name="Scheremetjew M."/>
            <person name="Finn R."/>
            <person name="Kale V."/>
            <person name="Holt S."/>
            <person name="Cochrane G."/>
            <person name="Meng A."/>
            <person name="Brown T."/>
            <person name="Cohen L."/>
        </authorList>
    </citation>
    <scope>NUCLEOTIDE SEQUENCE</scope>
    <source>
        <strain evidence="3">CCMP645</strain>
    </source>
</reference>
<feature type="compositionally biased region" description="Pro residues" evidence="1">
    <location>
        <begin position="292"/>
        <end position="376"/>
    </location>
</feature>
<keyword evidence="2" id="KW-0812">Transmembrane</keyword>
<feature type="compositionally biased region" description="Low complexity" evidence="1">
    <location>
        <begin position="10"/>
        <end position="21"/>
    </location>
</feature>
<dbReference type="SUPFAM" id="SSF141571">
    <property type="entry name" value="Pentapeptide repeat-like"/>
    <property type="match status" value="2"/>
</dbReference>
<dbReference type="PRINTS" id="PR01217">
    <property type="entry name" value="PRICHEXTENSN"/>
</dbReference>
<evidence type="ECO:0000313" key="3">
    <source>
        <dbReference type="EMBL" id="CAE0773093.1"/>
    </source>
</evidence>
<keyword evidence="2" id="KW-0472">Membrane</keyword>
<feature type="region of interest" description="Disordered" evidence="1">
    <location>
        <begin position="290"/>
        <end position="379"/>
    </location>
</feature>
<dbReference type="EMBL" id="HBIZ01040249">
    <property type="protein sequence ID" value="CAE0773093.1"/>
    <property type="molecule type" value="Transcribed_RNA"/>
</dbReference>
<keyword evidence="2" id="KW-1133">Transmembrane helix</keyword>
<feature type="region of interest" description="Disordered" evidence="1">
    <location>
        <begin position="1"/>
        <end position="22"/>
    </location>
</feature>
<accession>A0A7S4BQ25</accession>
<organism evidence="3">
    <name type="scientific">Chrysotila carterae</name>
    <name type="common">Marine alga</name>
    <name type="synonym">Syracosphaera carterae</name>
    <dbReference type="NCBI Taxonomy" id="13221"/>
    <lineage>
        <taxon>Eukaryota</taxon>
        <taxon>Haptista</taxon>
        <taxon>Haptophyta</taxon>
        <taxon>Prymnesiophyceae</taxon>
        <taxon>Isochrysidales</taxon>
        <taxon>Isochrysidaceae</taxon>
        <taxon>Chrysotila</taxon>
    </lineage>
</organism>
<dbReference type="InterPro" id="IPR001646">
    <property type="entry name" value="5peptide_repeat"/>
</dbReference>
<dbReference type="InterPro" id="IPR051082">
    <property type="entry name" value="Pentapeptide-BTB/POZ_domain"/>
</dbReference>
<dbReference type="AlphaFoldDB" id="A0A7S4BQ25"/>
<dbReference type="Gene3D" id="2.160.20.80">
    <property type="entry name" value="E3 ubiquitin-protein ligase SopA"/>
    <property type="match status" value="2"/>
</dbReference>
<evidence type="ECO:0000256" key="1">
    <source>
        <dbReference type="SAM" id="MobiDB-lite"/>
    </source>
</evidence>